<keyword evidence="6 12" id="KW-0732">Signal</keyword>
<dbReference type="AlphaFoldDB" id="A0A437A2Q0"/>
<reference evidence="13 14" key="1">
    <citation type="submission" date="2019-01" db="EMBL/GenBank/DDBJ databases">
        <title>Intercellular communication is required for trap formation in the nematode-trapping fungus Duddingtonia flagrans.</title>
        <authorList>
            <person name="Youssar L."/>
            <person name="Wernet V."/>
            <person name="Hensel N."/>
            <person name="Hildebrandt H.-G."/>
            <person name="Fischer R."/>
        </authorList>
    </citation>
    <scope>NUCLEOTIDE SEQUENCE [LARGE SCALE GENOMIC DNA]</scope>
    <source>
        <strain evidence="13 14">CBS H-5679</strain>
    </source>
</reference>
<dbReference type="InterPro" id="IPR011150">
    <property type="entry name" value="Cutinase_monf"/>
</dbReference>
<proteinExistence type="inferred from homology"/>
<evidence type="ECO:0000256" key="2">
    <source>
        <dbReference type="ARBA" id="ARBA00007534"/>
    </source>
</evidence>
<comment type="subcellular location">
    <subcellularLocation>
        <location evidence="1 12">Secreted</location>
    </subcellularLocation>
</comment>
<dbReference type="GO" id="GO:0005576">
    <property type="term" value="C:extracellular region"/>
    <property type="evidence" value="ECO:0007669"/>
    <property type="project" value="UniProtKB-SubCell"/>
</dbReference>
<evidence type="ECO:0000256" key="11">
    <source>
        <dbReference type="PIRSR" id="PIRSR611150-2"/>
    </source>
</evidence>
<dbReference type="EMBL" id="SAEB01000006">
    <property type="protein sequence ID" value="RVD85360.1"/>
    <property type="molecule type" value="Genomic_DNA"/>
</dbReference>
<feature type="disulfide bond" evidence="11">
    <location>
        <begin position="46"/>
        <end position="123"/>
    </location>
</feature>
<dbReference type="GO" id="GO:0016052">
    <property type="term" value="P:carbohydrate catabolic process"/>
    <property type="evidence" value="ECO:0007669"/>
    <property type="project" value="TreeGrafter"/>
</dbReference>
<keyword evidence="7 12" id="KW-0378">Hydrolase</keyword>
<dbReference type="GO" id="GO:0050525">
    <property type="term" value="F:cutinase activity"/>
    <property type="evidence" value="ECO:0007669"/>
    <property type="project" value="UniProtKB-UniRule"/>
</dbReference>
<feature type="active site" description="Proton donor/acceptor" evidence="10">
    <location>
        <position position="202"/>
    </location>
</feature>
<feature type="disulfide bond" evidence="11">
    <location>
        <begin position="185"/>
        <end position="192"/>
    </location>
</feature>
<evidence type="ECO:0000256" key="3">
    <source>
        <dbReference type="ARBA" id="ARBA00013095"/>
    </source>
</evidence>
<dbReference type="PANTHER" id="PTHR48250">
    <property type="entry name" value="CUTINASE 2-RELATED"/>
    <property type="match status" value="1"/>
</dbReference>
<dbReference type="SUPFAM" id="SSF53474">
    <property type="entry name" value="alpha/beta-Hydrolases"/>
    <property type="match status" value="1"/>
</dbReference>
<dbReference type="InterPro" id="IPR029058">
    <property type="entry name" value="AB_hydrolase_fold"/>
</dbReference>
<evidence type="ECO:0000256" key="1">
    <source>
        <dbReference type="ARBA" id="ARBA00004613"/>
    </source>
</evidence>
<comment type="function">
    <text evidence="12">Catalyzes the hydrolysis of complex carboxylic polyesters found in the cell wall of plants. Degrades cutin, a macromolecule that forms the structure of the plant cuticle.</text>
</comment>
<dbReference type="SMART" id="SM01110">
    <property type="entry name" value="Cutinase"/>
    <property type="match status" value="1"/>
</dbReference>
<feature type="chain" id="PRO_5018820266" description="Cutinase" evidence="12">
    <location>
        <begin position="17"/>
        <end position="226"/>
    </location>
</feature>
<keyword evidence="8 11" id="KW-1015">Disulfide bond</keyword>
<keyword evidence="5 12" id="KW-0964">Secreted</keyword>
<dbReference type="Pfam" id="PF01083">
    <property type="entry name" value="Cutinase"/>
    <property type="match status" value="1"/>
</dbReference>
<evidence type="ECO:0000256" key="10">
    <source>
        <dbReference type="PIRSR" id="PIRSR611150-1"/>
    </source>
</evidence>
<dbReference type="FunFam" id="3.40.50.1820:FF:000235">
    <property type="entry name" value="Cutinase 1"/>
    <property type="match status" value="1"/>
</dbReference>
<evidence type="ECO:0000256" key="12">
    <source>
        <dbReference type="RuleBase" id="RU361263"/>
    </source>
</evidence>
<dbReference type="Proteomes" id="UP000283090">
    <property type="component" value="Unassembled WGS sequence"/>
</dbReference>
<feature type="signal peptide" evidence="12">
    <location>
        <begin position="1"/>
        <end position="16"/>
    </location>
</feature>
<keyword evidence="14" id="KW-1185">Reference proteome</keyword>
<dbReference type="RefSeq" id="XP_067490904.1">
    <property type="nucleotide sequence ID" value="XM_067632656.1"/>
</dbReference>
<dbReference type="PROSITE" id="PS00931">
    <property type="entry name" value="CUTINASE_2"/>
    <property type="match status" value="1"/>
</dbReference>
<dbReference type="PANTHER" id="PTHR48250:SF3">
    <property type="entry name" value="CUTINASE 1-RELATED"/>
    <property type="match status" value="1"/>
</dbReference>
<dbReference type="InterPro" id="IPR043580">
    <property type="entry name" value="CUTINASE_1"/>
</dbReference>
<feature type="active site" description="Nucleophile" evidence="10">
    <location>
        <position position="134"/>
    </location>
</feature>
<evidence type="ECO:0000256" key="5">
    <source>
        <dbReference type="ARBA" id="ARBA00022525"/>
    </source>
</evidence>
<accession>A0A437A2Q0</accession>
<dbReference type="OrthoDB" id="3225429at2759"/>
<evidence type="ECO:0000313" key="14">
    <source>
        <dbReference type="Proteomes" id="UP000283090"/>
    </source>
</evidence>
<evidence type="ECO:0000256" key="7">
    <source>
        <dbReference type="ARBA" id="ARBA00022801"/>
    </source>
</evidence>
<feature type="active site" evidence="10">
    <location>
        <position position="189"/>
    </location>
</feature>
<dbReference type="Gene3D" id="3.40.50.1820">
    <property type="entry name" value="alpha/beta hydrolase"/>
    <property type="match status" value="1"/>
</dbReference>
<protein>
    <recommendedName>
        <fullName evidence="3 12">Cutinase</fullName>
        <ecNumber evidence="3 12">3.1.1.74</ecNumber>
    </recommendedName>
</protein>
<evidence type="ECO:0000256" key="8">
    <source>
        <dbReference type="ARBA" id="ARBA00023157"/>
    </source>
</evidence>
<name>A0A437A2Q0_ARTFL</name>
<sequence length="226" mass="23537">MKFQLIISTLAALATAVPTPADAEVGLEKRQTTVGITENEYTRSGCKPVIFFFARGSTEIGNLGSTVGPPTGQGLKTAFGASRVAVEGIDYAALLSTNFLPGGADLAGIAEMRDLFNDAASKCPDSILVGGGYSQGAALTHRAVENLSATVKAKIAGIVTFGDTQNLQDRGRIPNFPTEKTKIICNTGDAVCYGTLTILPAHLDYVRTVPEAVSFLAARIRAAGLS</sequence>
<dbReference type="InterPro" id="IPR043579">
    <property type="entry name" value="CUTINASE_2"/>
</dbReference>
<comment type="caution">
    <text evidence="13">The sequence shown here is derived from an EMBL/GenBank/DDBJ whole genome shotgun (WGS) entry which is preliminary data.</text>
</comment>
<comment type="catalytic activity">
    <reaction evidence="9 12">
        <text>cutin + H2O = cutin monomers.</text>
        <dbReference type="EC" id="3.1.1.74"/>
    </reaction>
</comment>
<dbReference type="EC" id="3.1.1.74" evidence="3 12"/>
<evidence type="ECO:0000256" key="6">
    <source>
        <dbReference type="ARBA" id="ARBA00022729"/>
    </source>
</evidence>
<dbReference type="STRING" id="97331.A0A437A2Q0"/>
<dbReference type="InterPro" id="IPR000675">
    <property type="entry name" value="Cutinase/axe"/>
</dbReference>
<evidence type="ECO:0000313" key="13">
    <source>
        <dbReference type="EMBL" id="RVD85360.1"/>
    </source>
</evidence>
<dbReference type="VEuPathDB" id="FungiDB:DFL_003684"/>
<keyword evidence="4 12" id="KW-0719">Serine esterase</keyword>
<dbReference type="PROSITE" id="PS00155">
    <property type="entry name" value="CUTINASE_1"/>
    <property type="match status" value="1"/>
</dbReference>
<gene>
    <name evidence="13" type="ORF">DFL_003684</name>
</gene>
<dbReference type="GeneID" id="93585995"/>
<evidence type="ECO:0000256" key="9">
    <source>
        <dbReference type="ARBA" id="ARBA00034045"/>
    </source>
</evidence>
<organism evidence="13 14">
    <name type="scientific">Arthrobotrys flagrans</name>
    <name type="common">Nematode-trapping fungus</name>
    <name type="synonym">Trichothecium flagrans</name>
    <dbReference type="NCBI Taxonomy" id="97331"/>
    <lineage>
        <taxon>Eukaryota</taxon>
        <taxon>Fungi</taxon>
        <taxon>Dikarya</taxon>
        <taxon>Ascomycota</taxon>
        <taxon>Pezizomycotina</taxon>
        <taxon>Orbiliomycetes</taxon>
        <taxon>Orbiliales</taxon>
        <taxon>Orbiliaceae</taxon>
        <taxon>Arthrobotrys</taxon>
    </lineage>
</organism>
<dbReference type="PRINTS" id="PR00129">
    <property type="entry name" value="CUTINASE"/>
</dbReference>
<comment type="similarity">
    <text evidence="2 12">Belongs to the cutinase family.</text>
</comment>
<evidence type="ECO:0000256" key="4">
    <source>
        <dbReference type="ARBA" id="ARBA00022487"/>
    </source>
</evidence>